<dbReference type="Pfam" id="PF03466">
    <property type="entry name" value="LysR_substrate"/>
    <property type="match status" value="1"/>
</dbReference>
<evidence type="ECO:0000259" key="5">
    <source>
        <dbReference type="PROSITE" id="PS50931"/>
    </source>
</evidence>
<dbReference type="SUPFAM" id="SSF46785">
    <property type="entry name" value="Winged helix' DNA-binding domain"/>
    <property type="match status" value="1"/>
</dbReference>
<gene>
    <name evidence="6" type="ORF">GV827_22710</name>
</gene>
<proteinExistence type="inferred from homology"/>
<dbReference type="InterPro" id="IPR058163">
    <property type="entry name" value="LysR-type_TF_proteobact-type"/>
</dbReference>
<dbReference type="InterPro" id="IPR000847">
    <property type="entry name" value="LysR_HTH_N"/>
</dbReference>
<evidence type="ECO:0000256" key="1">
    <source>
        <dbReference type="ARBA" id="ARBA00009437"/>
    </source>
</evidence>
<dbReference type="Gene3D" id="3.40.190.10">
    <property type="entry name" value="Periplasmic binding protein-like II"/>
    <property type="match status" value="2"/>
</dbReference>
<dbReference type="InterPro" id="IPR005119">
    <property type="entry name" value="LysR_subst-bd"/>
</dbReference>
<feature type="domain" description="HTH lysR-type" evidence="5">
    <location>
        <begin position="6"/>
        <end position="61"/>
    </location>
</feature>
<dbReference type="PANTHER" id="PTHR30537:SF74">
    <property type="entry name" value="HTH-TYPE TRANSCRIPTIONAL REGULATOR TRPI"/>
    <property type="match status" value="1"/>
</dbReference>
<dbReference type="EMBL" id="JAABNT010000049">
    <property type="protein sequence ID" value="NEK25181.1"/>
    <property type="molecule type" value="Genomic_DNA"/>
</dbReference>
<keyword evidence="3" id="KW-0238">DNA-binding</keyword>
<comment type="caution">
    <text evidence="6">The sequence shown here is derived from an EMBL/GenBank/DDBJ whole genome shotgun (WGS) entry which is preliminary data.</text>
</comment>
<dbReference type="PANTHER" id="PTHR30537">
    <property type="entry name" value="HTH-TYPE TRANSCRIPTIONAL REGULATOR"/>
    <property type="match status" value="1"/>
</dbReference>
<evidence type="ECO:0000313" key="7">
    <source>
        <dbReference type="Proteomes" id="UP000468591"/>
    </source>
</evidence>
<keyword evidence="2" id="KW-0805">Transcription regulation</keyword>
<organism evidence="6 7">
    <name type="scientific">Sulfitobacter sediminilitoris</name>
    <dbReference type="NCBI Taxonomy" id="2698830"/>
    <lineage>
        <taxon>Bacteria</taxon>
        <taxon>Pseudomonadati</taxon>
        <taxon>Pseudomonadota</taxon>
        <taxon>Alphaproteobacteria</taxon>
        <taxon>Rhodobacterales</taxon>
        <taxon>Roseobacteraceae</taxon>
        <taxon>Sulfitobacter</taxon>
    </lineage>
</organism>
<dbReference type="InterPro" id="IPR036388">
    <property type="entry name" value="WH-like_DNA-bd_sf"/>
</dbReference>
<sequence>MHLSHLNALRALDATLRHGSFSLAANELGITPAAVGQRVRSLELYLSKSLFIRSSSGIEPTEDALRVRELLEGGFAMLAQAFEQLKPNDPTGRLRITLPESFSENWLSPMLVEFHLQYPDADLYLDPSNRDIDLVREDYDLAIRFGPTRDTVLEERVLFGDFVAPVCSPAFAGQQGLGPDVRSLKGIPLIHVTNRTKDPGWLDFRAWGDAFGFDRDHLNHGVRISKTGSGLQAAAAGQGLAICGIVEAFHALKAGSLILPFGPSMICQTKYAYRLLWARSRAKSNPRALFIEWITGRSDRFVSELDAYLASQGSRASG</sequence>
<dbReference type="PROSITE" id="PS50931">
    <property type="entry name" value="HTH_LYSR"/>
    <property type="match status" value="1"/>
</dbReference>
<evidence type="ECO:0000256" key="3">
    <source>
        <dbReference type="ARBA" id="ARBA00023125"/>
    </source>
</evidence>
<evidence type="ECO:0000256" key="4">
    <source>
        <dbReference type="ARBA" id="ARBA00023163"/>
    </source>
</evidence>
<dbReference type="Pfam" id="PF00126">
    <property type="entry name" value="HTH_1"/>
    <property type="match status" value="1"/>
</dbReference>
<evidence type="ECO:0000256" key="2">
    <source>
        <dbReference type="ARBA" id="ARBA00023015"/>
    </source>
</evidence>
<dbReference type="GO" id="GO:0043565">
    <property type="term" value="F:sequence-specific DNA binding"/>
    <property type="evidence" value="ECO:0007669"/>
    <property type="project" value="TreeGrafter"/>
</dbReference>
<dbReference type="AlphaFoldDB" id="A0A6P0CG71"/>
<evidence type="ECO:0000313" key="6">
    <source>
        <dbReference type="EMBL" id="NEK25181.1"/>
    </source>
</evidence>
<dbReference type="InterPro" id="IPR036390">
    <property type="entry name" value="WH_DNA-bd_sf"/>
</dbReference>
<dbReference type="Proteomes" id="UP000468591">
    <property type="component" value="Unassembled WGS sequence"/>
</dbReference>
<accession>A0A6P0CG71</accession>
<name>A0A6P0CG71_9RHOB</name>
<reference evidence="6 7" key="1">
    <citation type="submission" date="2020-01" db="EMBL/GenBank/DDBJ databases">
        <title>Sulfitobacter sediminilitoris sp. nov., isolated from a tidal flat.</title>
        <authorList>
            <person name="Park S."/>
            <person name="Yoon J.-H."/>
        </authorList>
    </citation>
    <scope>NUCLEOTIDE SEQUENCE [LARGE SCALE GENOMIC DNA]</scope>
    <source>
        <strain evidence="6 7">JBTF-M27</strain>
    </source>
</reference>
<dbReference type="GO" id="GO:0003700">
    <property type="term" value="F:DNA-binding transcription factor activity"/>
    <property type="evidence" value="ECO:0007669"/>
    <property type="project" value="InterPro"/>
</dbReference>
<dbReference type="RefSeq" id="WP_164356549.1">
    <property type="nucleotide sequence ID" value="NZ_JBHSVZ010000001.1"/>
</dbReference>
<keyword evidence="4" id="KW-0804">Transcription</keyword>
<protein>
    <submittedName>
        <fullName evidence="6">LysR family transcriptional regulator</fullName>
    </submittedName>
</protein>
<dbReference type="SUPFAM" id="SSF53850">
    <property type="entry name" value="Periplasmic binding protein-like II"/>
    <property type="match status" value="1"/>
</dbReference>
<keyword evidence="7" id="KW-1185">Reference proteome</keyword>
<comment type="similarity">
    <text evidence="1">Belongs to the LysR transcriptional regulatory family.</text>
</comment>
<dbReference type="GO" id="GO:0006351">
    <property type="term" value="P:DNA-templated transcription"/>
    <property type="evidence" value="ECO:0007669"/>
    <property type="project" value="TreeGrafter"/>
</dbReference>
<dbReference type="Gene3D" id="1.10.10.10">
    <property type="entry name" value="Winged helix-like DNA-binding domain superfamily/Winged helix DNA-binding domain"/>
    <property type="match status" value="1"/>
</dbReference>